<keyword evidence="2" id="KW-0732">Signal</keyword>
<organism evidence="3 4">
    <name type="scientific">Apiospora arundinis</name>
    <dbReference type="NCBI Taxonomy" id="335852"/>
    <lineage>
        <taxon>Eukaryota</taxon>
        <taxon>Fungi</taxon>
        <taxon>Dikarya</taxon>
        <taxon>Ascomycota</taxon>
        <taxon>Pezizomycotina</taxon>
        <taxon>Sordariomycetes</taxon>
        <taxon>Xylariomycetidae</taxon>
        <taxon>Amphisphaeriales</taxon>
        <taxon>Apiosporaceae</taxon>
        <taxon>Apiospora</taxon>
    </lineage>
</organism>
<comment type="caution">
    <text evidence="3">The sequence shown here is derived from an EMBL/GenBank/DDBJ whole genome shotgun (WGS) entry which is preliminary data.</text>
</comment>
<sequence length="118" mass="12082">MRLQVPLFVVASLLSVAFAAEPAADQRQHAREFGAGADDDYGANSNNNINVARVAWPEPVGKGGEPAIPGGHRKPPPPPAEVGQGGGGGSGGGKHPQHPPHPPHTDKTHHKASPTPPV</sequence>
<gene>
    <name evidence="3" type="ORF">PGQ11_004164</name>
</gene>
<evidence type="ECO:0000313" key="3">
    <source>
        <dbReference type="EMBL" id="KAK8873650.1"/>
    </source>
</evidence>
<keyword evidence="4" id="KW-1185">Reference proteome</keyword>
<feature type="compositionally biased region" description="Gly residues" evidence="1">
    <location>
        <begin position="83"/>
        <end position="94"/>
    </location>
</feature>
<feature type="signal peptide" evidence="2">
    <location>
        <begin position="1"/>
        <end position="19"/>
    </location>
</feature>
<reference evidence="3 4" key="1">
    <citation type="journal article" date="2024" name="IMA Fungus">
        <title>Apiospora arundinis, a panoply of carbohydrate-active enzymes and secondary metabolites.</title>
        <authorList>
            <person name="Sorensen T."/>
            <person name="Petersen C."/>
            <person name="Muurmann A.T."/>
            <person name="Christiansen J.V."/>
            <person name="Brundto M.L."/>
            <person name="Overgaard C.K."/>
            <person name="Boysen A.T."/>
            <person name="Wollenberg R.D."/>
            <person name="Larsen T.O."/>
            <person name="Sorensen J.L."/>
            <person name="Nielsen K.L."/>
            <person name="Sondergaard T.E."/>
        </authorList>
    </citation>
    <scope>NUCLEOTIDE SEQUENCE [LARGE SCALE GENOMIC DNA]</scope>
    <source>
        <strain evidence="3 4">AAU 773</strain>
    </source>
</reference>
<name>A0ABR2J786_9PEZI</name>
<feature type="region of interest" description="Disordered" evidence="1">
    <location>
        <begin position="22"/>
        <end position="118"/>
    </location>
</feature>
<dbReference type="Proteomes" id="UP001390339">
    <property type="component" value="Unassembled WGS sequence"/>
</dbReference>
<dbReference type="EMBL" id="JAPCWZ010000003">
    <property type="protein sequence ID" value="KAK8873650.1"/>
    <property type="molecule type" value="Genomic_DNA"/>
</dbReference>
<protein>
    <submittedName>
        <fullName evidence="3">Uncharacterized protein</fullName>
    </submittedName>
</protein>
<evidence type="ECO:0000256" key="1">
    <source>
        <dbReference type="SAM" id="MobiDB-lite"/>
    </source>
</evidence>
<accession>A0ABR2J786</accession>
<proteinExistence type="predicted"/>
<feature type="chain" id="PRO_5045477035" evidence="2">
    <location>
        <begin position="20"/>
        <end position="118"/>
    </location>
</feature>
<evidence type="ECO:0000313" key="4">
    <source>
        <dbReference type="Proteomes" id="UP001390339"/>
    </source>
</evidence>
<evidence type="ECO:0000256" key="2">
    <source>
        <dbReference type="SAM" id="SignalP"/>
    </source>
</evidence>